<evidence type="ECO:0000313" key="2">
    <source>
        <dbReference type="Proteomes" id="UP000789702"/>
    </source>
</evidence>
<protein>
    <submittedName>
        <fullName evidence="1">11739_t:CDS:1</fullName>
    </submittedName>
</protein>
<reference evidence="1" key="1">
    <citation type="submission" date="2021-06" db="EMBL/GenBank/DDBJ databases">
        <authorList>
            <person name="Kallberg Y."/>
            <person name="Tangrot J."/>
            <person name="Rosling A."/>
        </authorList>
    </citation>
    <scope>NUCLEOTIDE SEQUENCE</scope>
    <source>
        <strain evidence="1">IL203A</strain>
    </source>
</reference>
<evidence type="ECO:0000313" key="1">
    <source>
        <dbReference type="EMBL" id="CAG8511556.1"/>
    </source>
</evidence>
<dbReference type="Proteomes" id="UP000789702">
    <property type="component" value="Unassembled WGS sequence"/>
</dbReference>
<organism evidence="1 2">
    <name type="scientific">Dentiscutata heterogama</name>
    <dbReference type="NCBI Taxonomy" id="1316150"/>
    <lineage>
        <taxon>Eukaryota</taxon>
        <taxon>Fungi</taxon>
        <taxon>Fungi incertae sedis</taxon>
        <taxon>Mucoromycota</taxon>
        <taxon>Glomeromycotina</taxon>
        <taxon>Glomeromycetes</taxon>
        <taxon>Diversisporales</taxon>
        <taxon>Gigasporaceae</taxon>
        <taxon>Dentiscutata</taxon>
    </lineage>
</organism>
<keyword evidence="2" id="KW-1185">Reference proteome</keyword>
<sequence>IQMSSQHKFERKKKPIWQWFKKGDKLNSSHYLAQCDFCKTNCPSKPLKMEKHLLKKCEDISQDEHDNTNNKQEIESISLSIGEKASINHQLLKALISANAPLSFVEDAEVIKLVHMLRPEYKLPSCKWISIDVLDNIHENIQCNIQHFISNSMFLTLSGNGWMNVSKNSMLNFIVTNEKHESQIFKIDNYSYLCHTGDNIFKIYKEIGMNLGLDK</sequence>
<feature type="non-terminal residue" evidence="1">
    <location>
        <position position="1"/>
    </location>
</feature>
<gene>
    <name evidence="1" type="ORF">DHETER_LOCUS3480</name>
</gene>
<accession>A0ACA9L692</accession>
<proteinExistence type="predicted"/>
<name>A0ACA9L692_9GLOM</name>
<dbReference type="EMBL" id="CAJVPU010003018">
    <property type="protein sequence ID" value="CAG8511556.1"/>
    <property type="molecule type" value="Genomic_DNA"/>
</dbReference>
<comment type="caution">
    <text evidence="1">The sequence shown here is derived from an EMBL/GenBank/DDBJ whole genome shotgun (WGS) entry which is preliminary data.</text>
</comment>